<dbReference type="Proteomes" id="UP000247498">
    <property type="component" value="Unassembled WGS sequence"/>
</dbReference>
<organism evidence="3 4">
    <name type="scientific">Raphidocelis subcapitata</name>
    <dbReference type="NCBI Taxonomy" id="307507"/>
    <lineage>
        <taxon>Eukaryota</taxon>
        <taxon>Viridiplantae</taxon>
        <taxon>Chlorophyta</taxon>
        <taxon>core chlorophytes</taxon>
        <taxon>Chlorophyceae</taxon>
        <taxon>CS clade</taxon>
        <taxon>Sphaeropleales</taxon>
        <taxon>Selenastraceae</taxon>
        <taxon>Raphidocelis</taxon>
    </lineage>
</organism>
<name>A0A2V0NPP6_9CHLO</name>
<dbReference type="Gene3D" id="3.40.50.1820">
    <property type="entry name" value="alpha/beta hydrolase"/>
    <property type="match status" value="1"/>
</dbReference>
<gene>
    <name evidence="3" type="ORF">Rsub_00181</name>
</gene>
<accession>A0A2V0NPP6</accession>
<keyword evidence="4" id="KW-1185">Reference proteome</keyword>
<protein>
    <recommendedName>
        <fullName evidence="2">Serine aminopeptidase S33 domain-containing protein</fullName>
    </recommendedName>
</protein>
<comment type="caution">
    <text evidence="3">The sequence shown here is derived from an EMBL/GenBank/DDBJ whole genome shotgun (WGS) entry which is preliminary data.</text>
</comment>
<dbReference type="InterPro" id="IPR052382">
    <property type="entry name" value="ABHD10_acyl-thioesterase"/>
</dbReference>
<dbReference type="GO" id="GO:0004553">
    <property type="term" value="F:hydrolase activity, hydrolyzing O-glycosyl compounds"/>
    <property type="evidence" value="ECO:0007669"/>
    <property type="project" value="TreeGrafter"/>
</dbReference>
<evidence type="ECO:0000259" key="2">
    <source>
        <dbReference type="Pfam" id="PF12146"/>
    </source>
</evidence>
<dbReference type="InParanoid" id="A0A2V0NPP6"/>
<dbReference type="EMBL" id="BDRX01000001">
    <property type="protein sequence ID" value="GBF87470.1"/>
    <property type="molecule type" value="Genomic_DNA"/>
</dbReference>
<proteinExistence type="predicted"/>
<dbReference type="InterPro" id="IPR022742">
    <property type="entry name" value="Hydrolase_4"/>
</dbReference>
<dbReference type="OrthoDB" id="408373at2759"/>
<dbReference type="Pfam" id="PF12146">
    <property type="entry name" value="Hydrolase_4"/>
    <property type="match status" value="1"/>
</dbReference>
<dbReference type="InterPro" id="IPR029058">
    <property type="entry name" value="AB_hydrolase_fold"/>
</dbReference>
<dbReference type="PANTHER" id="PTHR16138">
    <property type="entry name" value="MYCOPHENOLIC ACID ACYL-GLUCURONIDE ESTERASE, MITOCHONDRIAL"/>
    <property type="match status" value="1"/>
</dbReference>
<reference evidence="3 4" key="1">
    <citation type="journal article" date="2018" name="Sci. Rep.">
        <title>Raphidocelis subcapitata (=Pseudokirchneriella subcapitata) provides an insight into genome evolution and environmental adaptations in the Sphaeropleales.</title>
        <authorList>
            <person name="Suzuki S."/>
            <person name="Yamaguchi H."/>
            <person name="Nakajima N."/>
            <person name="Kawachi M."/>
        </authorList>
    </citation>
    <scope>NUCLEOTIDE SEQUENCE [LARGE SCALE GENOMIC DNA]</scope>
    <source>
        <strain evidence="3 4">NIES-35</strain>
    </source>
</reference>
<evidence type="ECO:0000313" key="4">
    <source>
        <dbReference type="Proteomes" id="UP000247498"/>
    </source>
</evidence>
<dbReference type="STRING" id="307507.A0A2V0NPP6"/>
<sequence>MSPVDIEPAPQAGAGQSRCKALPACGAAQEALALNQEPAVSFFTPAGEPRRIAYVRAEAALPAGRAAQRPLRRLGLLFCNGLATPMAGPKSVALEAFAREHLPSVSSVRFDYSAHTGLSSGSFSDSGNLRRWVDDALAVLDGVTDPEEQQIVVGSSMGGLVALHLALLRPRRVAALVLLAPALGFAERRWARLSDDQRAALLAGGRLSLNTEAAPRDAVGADFYRTAREFDLPAGPGGIPIRCPVRILHGLLDATVPLSVSQGLVTQIAGDDVALQLVKGGEHKLTSPRDLVLLQSTVAGLVLQLQQEHGGCDGAAGAAAAAVAALEP</sequence>
<dbReference type="PANTHER" id="PTHR16138:SF7">
    <property type="entry name" value="PALMITOYL-PROTEIN THIOESTERASE ABHD10, MITOCHONDRIAL"/>
    <property type="match status" value="1"/>
</dbReference>
<evidence type="ECO:0000313" key="3">
    <source>
        <dbReference type="EMBL" id="GBF87470.1"/>
    </source>
</evidence>
<dbReference type="AlphaFoldDB" id="A0A2V0NPP6"/>
<dbReference type="SUPFAM" id="SSF53474">
    <property type="entry name" value="alpha/beta-Hydrolases"/>
    <property type="match status" value="1"/>
</dbReference>
<evidence type="ECO:0000256" key="1">
    <source>
        <dbReference type="ARBA" id="ARBA00022801"/>
    </source>
</evidence>
<keyword evidence="1" id="KW-0378">Hydrolase</keyword>
<feature type="domain" description="Serine aminopeptidase S33" evidence="2">
    <location>
        <begin position="117"/>
        <end position="193"/>
    </location>
</feature>